<protein>
    <submittedName>
        <fullName evidence="5">ShlB/FhaC/HecB family hemolysin secretion/activation protein</fullName>
    </submittedName>
</protein>
<reference evidence="5 6" key="1">
    <citation type="submission" date="2020-03" db="EMBL/GenBank/DDBJ databases">
        <title>Roseomonas selenitidurans sp. nov. isolated from soil.</title>
        <authorList>
            <person name="Liu H."/>
        </authorList>
    </citation>
    <scope>NUCLEOTIDE SEQUENCE [LARGE SCALE GENOMIC DNA]</scope>
    <source>
        <strain evidence="5 6">JCM 15073</strain>
    </source>
</reference>
<dbReference type="RefSeq" id="WP_168052901.1">
    <property type="nucleotide sequence ID" value="NZ_JAATJR010000006.1"/>
</dbReference>
<feature type="signal peptide" evidence="3">
    <location>
        <begin position="1"/>
        <end position="29"/>
    </location>
</feature>
<proteinExistence type="predicted"/>
<dbReference type="Pfam" id="PF01103">
    <property type="entry name" value="Omp85"/>
    <property type="match status" value="1"/>
</dbReference>
<evidence type="ECO:0000259" key="4">
    <source>
        <dbReference type="Pfam" id="PF01103"/>
    </source>
</evidence>
<comment type="subcellular location">
    <subcellularLocation>
        <location evidence="1">Membrane</location>
    </subcellularLocation>
</comment>
<dbReference type="EMBL" id="JAAVTX010000006">
    <property type="protein sequence ID" value="NKE47519.1"/>
    <property type="molecule type" value="Genomic_DNA"/>
</dbReference>
<keyword evidence="3" id="KW-0732">Signal</keyword>
<dbReference type="Proteomes" id="UP000765160">
    <property type="component" value="Unassembled WGS sequence"/>
</dbReference>
<accession>A0ABX1F5J3</accession>
<dbReference type="PANTHER" id="PTHR34597:SF6">
    <property type="entry name" value="BLR6126 PROTEIN"/>
    <property type="match status" value="1"/>
</dbReference>
<name>A0ABX1F5J3_9PROT</name>
<organism evidence="5 6">
    <name type="scientific">Falsiroseomonas frigidaquae</name>
    <dbReference type="NCBI Taxonomy" id="487318"/>
    <lineage>
        <taxon>Bacteria</taxon>
        <taxon>Pseudomonadati</taxon>
        <taxon>Pseudomonadota</taxon>
        <taxon>Alphaproteobacteria</taxon>
        <taxon>Acetobacterales</taxon>
        <taxon>Roseomonadaceae</taxon>
        <taxon>Falsiroseomonas</taxon>
    </lineage>
</organism>
<feature type="domain" description="Bacterial surface antigen (D15)" evidence="4">
    <location>
        <begin position="411"/>
        <end position="542"/>
    </location>
</feature>
<evidence type="ECO:0000256" key="3">
    <source>
        <dbReference type="SAM" id="SignalP"/>
    </source>
</evidence>
<sequence>MKAGALQGDARSRACAVLLASVLAGPALGQEAAPPPQPGLIERVAPAPTPSLGPALLPPEPPPTTGPGALRRVALGAVRVAGNTALPAVVLLPPGLAGQDATLAEIEAARLAALAAYRAAGFAYVAVGASLSAGAEGRADLLLTVTEGFVATLALEGEIGPAARQLRRFLEPLVGQRPLPHAALERALLLAGDIPGVTARGLLRPVEGEPGALELLVRLERQAVSGFASLDNRGNTATGAWQGLLVGQLNALTHRGERSELALFQSDQHGQSFGQLSHEVFLGASGLRLRGFAGAGRAAPGGALAALGYAGETRVAGLALSQPLIRSRPRNLTLTAQLDAFESLVRLRPGDGAPRERASRDAVRALRLGVEGEVRDARLGFAPAAAVSTGSLRLHRGLEALGASTGSHGTSARLGSDFGFFRAVAEASRTQPLFQPAEGWMVSAHVAGAVQWSDDALPPAEKFYLGGNRLGRGFFAGQLAGDRAIAGSLEIQAATQLPLPWSAEPRGLQLYLFRDEARATDNASDAGARRLASWGGGVRLQLSDRAQVELEGLRRITRQPDGAGVRELDAGAVFTRLLIRF</sequence>
<feature type="chain" id="PRO_5046836102" evidence="3">
    <location>
        <begin position="30"/>
        <end position="581"/>
    </location>
</feature>
<dbReference type="InterPro" id="IPR051544">
    <property type="entry name" value="TPS_OM_transporter"/>
</dbReference>
<gene>
    <name evidence="5" type="ORF">HB662_22260</name>
</gene>
<keyword evidence="2" id="KW-0472">Membrane</keyword>
<dbReference type="Gene3D" id="2.40.160.50">
    <property type="entry name" value="membrane protein fhac: a member of the omp85/tpsb transporter family"/>
    <property type="match status" value="1"/>
</dbReference>
<evidence type="ECO:0000256" key="1">
    <source>
        <dbReference type="ARBA" id="ARBA00004370"/>
    </source>
</evidence>
<evidence type="ECO:0000256" key="2">
    <source>
        <dbReference type="ARBA" id="ARBA00023136"/>
    </source>
</evidence>
<dbReference type="PANTHER" id="PTHR34597">
    <property type="entry name" value="SLR1661 PROTEIN"/>
    <property type="match status" value="1"/>
</dbReference>
<evidence type="ECO:0000313" key="5">
    <source>
        <dbReference type="EMBL" id="NKE47519.1"/>
    </source>
</evidence>
<keyword evidence="6" id="KW-1185">Reference proteome</keyword>
<comment type="caution">
    <text evidence="5">The sequence shown here is derived from an EMBL/GenBank/DDBJ whole genome shotgun (WGS) entry which is preliminary data.</text>
</comment>
<dbReference type="InterPro" id="IPR000184">
    <property type="entry name" value="Bac_surfAg_D15"/>
</dbReference>
<evidence type="ECO:0000313" key="6">
    <source>
        <dbReference type="Proteomes" id="UP000765160"/>
    </source>
</evidence>